<gene>
    <name evidence="1" type="ORF">DPMN_073742</name>
</gene>
<sequence length="103" mass="11484">MPLDSPDMYNDVNYHEISDIQRPFAEFATVKNTSSKARTDNATFEDNETVELTPHILRRAVLTLPESGTDDMDETAAGQISFLALAEINMSDGKHGVWVLKNI</sequence>
<dbReference type="Proteomes" id="UP000828390">
    <property type="component" value="Unassembled WGS sequence"/>
</dbReference>
<name>A0A9D4HBJ6_DREPO</name>
<dbReference type="EMBL" id="JAIWYP010000014">
    <property type="protein sequence ID" value="KAH3713939.1"/>
    <property type="molecule type" value="Genomic_DNA"/>
</dbReference>
<reference evidence="1" key="1">
    <citation type="journal article" date="2019" name="bioRxiv">
        <title>The Genome of the Zebra Mussel, Dreissena polymorpha: A Resource for Invasive Species Research.</title>
        <authorList>
            <person name="McCartney M.A."/>
            <person name="Auch B."/>
            <person name="Kono T."/>
            <person name="Mallez S."/>
            <person name="Zhang Y."/>
            <person name="Obille A."/>
            <person name="Becker A."/>
            <person name="Abrahante J.E."/>
            <person name="Garbe J."/>
            <person name="Badalamenti J.P."/>
            <person name="Herman A."/>
            <person name="Mangelson H."/>
            <person name="Liachko I."/>
            <person name="Sullivan S."/>
            <person name="Sone E.D."/>
            <person name="Koren S."/>
            <person name="Silverstein K.A.T."/>
            <person name="Beckman K.B."/>
            <person name="Gohl D.M."/>
        </authorList>
    </citation>
    <scope>NUCLEOTIDE SEQUENCE</scope>
    <source>
        <strain evidence="1">Duluth1</strain>
        <tissue evidence="1">Whole animal</tissue>
    </source>
</reference>
<keyword evidence="2" id="KW-1185">Reference proteome</keyword>
<reference evidence="1" key="2">
    <citation type="submission" date="2020-11" db="EMBL/GenBank/DDBJ databases">
        <authorList>
            <person name="McCartney M.A."/>
            <person name="Auch B."/>
            <person name="Kono T."/>
            <person name="Mallez S."/>
            <person name="Becker A."/>
            <person name="Gohl D.M."/>
            <person name="Silverstein K.A.T."/>
            <person name="Koren S."/>
            <person name="Bechman K.B."/>
            <person name="Herman A."/>
            <person name="Abrahante J.E."/>
            <person name="Garbe J."/>
        </authorList>
    </citation>
    <scope>NUCLEOTIDE SEQUENCE</scope>
    <source>
        <strain evidence="1">Duluth1</strain>
        <tissue evidence="1">Whole animal</tissue>
    </source>
</reference>
<protein>
    <submittedName>
        <fullName evidence="1">Uncharacterized protein</fullName>
    </submittedName>
</protein>
<dbReference type="AlphaFoldDB" id="A0A9D4HBJ6"/>
<comment type="caution">
    <text evidence="1">The sequence shown here is derived from an EMBL/GenBank/DDBJ whole genome shotgun (WGS) entry which is preliminary data.</text>
</comment>
<evidence type="ECO:0000313" key="1">
    <source>
        <dbReference type="EMBL" id="KAH3713939.1"/>
    </source>
</evidence>
<accession>A0A9D4HBJ6</accession>
<proteinExistence type="predicted"/>
<organism evidence="1 2">
    <name type="scientific">Dreissena polymorpha</name>
    <name type="common">Zebra mussel</name>
    <name type="synonym">Mytilus polymorpha</name>
    <dbReference type="NCBI Taxonomy" id="45954"/>
    <lineage>
        <taxon>Eukaryota</taxon>
        <taxon>Metazoa</taxon>
        <taxon>Spiralia</taxon>
        <taxon>Lophotrochozoa</taxon>
        <taxon>Mollusca</taxon>
        <taxon>Bivalvia</taxon>
        <taxon>Autobranchia</taxon>
        <taxon>Heteroconchia</taxon>
        <taxon>Euheterodonta</taxon>
        <taxon>Imparidentia</taxon>
        <taxon>Neoheterodontei</taxon>
        <taxon>Myida</taxon>
        <taxon>Dreissenoidea</taxon>
        <taxon>Dreissenidae</taxon>
        <taxon>Dreissena</taxon>
    </lineage>
</organism>
<evidence type="ECO:0000313" key="2">
    <source>
        <dbReference type="Proteomes" id="UP000828390"/>
    </source>
</evidence>